<accession>A0A7W3T8N6</accession>
<dbReference type="Proteomes" id="UP000530234">
    <property type="component" value="Unassembled WGS sequence"/>
</dbReference>
<sequence length="64" mass="6795">MTNTPEVYNHEVTLRLPDGREITEHASAIATNGSGQDAVASAVAREAMAKHPGATHIRTVSERA</sequence>
<gene>
    <name evidence="1" type="ORF">FOE67_26850</name>
</gene>
<name>A0A7W3T8N6_9ACTN</name>
<organism evidence="1 2">
    <name type="scientific">Streptomyces calidiresistens</name>
    <dbReference type="NCBI Taxonomy" id="1485586"/>
    <lineage>
        <taxon>Bacteria</taxon>
        <taxon>Bacillati</taxon>
        <taxon>Actinomycetota</taxon>
        <taxon>Actinomycetes</taxon>
        <taxon>Kitasatosporales</taxon>
        <taxon>Streptomycetaceae</taxon>
        <taxon>Streptomyces</taxon>
    </lineage>
</organism>
<dbReference type="AlphaFoldDB" id="A0A7W3T8N6"/>
<proteinExistence type="predicted"/>
<evidence type="ECO:0000313" key="2">
    <source>
        <dbReference type="Proteomes" id="UP000530234"/>
    </source>
</evidence>
<evidence type="ECO:0000313" key="1">
    <source>
        <dbReference type="EMBL" id="MBB0233012.1"/>
    </source>
</evidence>
<comment type="caution">
    <text evidence="1">The sequence shown here is derived from an EMBL/GenBank/DDBJ whole genome shotgun (WGS) entry which is preliminary data.</text>
</comment>
<reference evidence="2" key="1">
    <citation type="submission" date="2019-10" db="EMBL/GenBank/DDBJ databases">
        <title>Streptomyces sp. nov., a novel actinobacterium isolated from alkaline environment.</title>
        <authorList>
            <person name="Golinska P."/>
        </authorList>
    </citation>
    <scope>NUCLEOTIDE SEQUENCE [LARGE SCALE GENOMIC DNA]</scope>
    <source>
        <strain evidence="2">DSM 42108</strain>
    </source>
</reference>
<protein>
    <submittedName>
        <fullName evidence="1">Uncharacterized protein</fullName>
    </submittedName>
</protein>
<keyword evidence="2" id="KW-1185">Reference proteome</keyword>
<dbReference type="EMBL" id="VKHS01001389">
    <property type="protein sequence ID" value="MBB0233012.1"/>
    <property type="molecule type" value="Genomic_DNA"/>
</dbReference>